<dbReference type="GO" id="GO:0016987">
    <property type="term" value="F:sigma factor activity"/>
    <property type="evidence" value="ECO:0007669"/>
    <property type="project" value="UniProtKB-KW"/>
</dbReference>
<dbReference type="Gene3D" id="1.10.10.10">
    <property type="entry name" value="Winged helix-like DNA-binding domain superfamily/Winged helix DNA-binding domain"/>
    <property type="match status" value="2"/>
</dbReference>
<keyword evidence="3" id="KW-0238">DNA-binding</keyword>
<evidence type="ECO:0000256" key="3">
    <source>
        <dbReference type="ARBA" id="ARBA00023125"/>
    </source>
</evidence>
<feature type="domain" description="RNA polymerase sigma-70" evidence="5">
    <location>
        <begin position="320"/>
        <end position="346"/>
    </location>
</feature>
<dbReference type="SUPFAM" id="SSF88659">
    <property type="entry name" value="Sigma3 and sigma4 domains of RNA polymerase sigma factors"/>
    <property type="match status" value="2"/>
</dbReference>
<evidence type="ECO:0000256" key="2">
    <source>
        <dbReference type="ARBA" id="ARBA00023082"/>
    </source>
</evidence>
<organism evidence="6">
    <name type="scientific">uncultured Chloroflexota bacterium</name>
    <dbReference type="NCBI Taxonomy" id="166587"/>
    <lineage>
        <taxon>Bacteria</taxon>
        <taxon>Bacillati</taxon>
        <taxon>Chloroflexota</taxon>
        <taxon>environmental samples</taxon>
    </lineage>
</organism>
<dbReference type="AlphaFoldDB" id="A0A6J4JK45"/>
<dbReference type="InterPro" id="IPR007627">
    <property type="entry name" value="RNA_pol_sigma70_r2"/>
</dbReference>
<dbReference type="CDD" id="cd06171">
    <property type="entry name" value="Sigma70_r4"/>
    <property type="match status" value="1"/>
</dbReference>
<keyword evidence="1" id="KW-0805">Transcription regulation</keyword>
<dbReference type="NCBIfam" id="TIGR02937">
    <property type="entry name" value="sigma70-ECF"/>
    <property type="match status" value="1"/>
</dbReference>
<dbReference type="InterPro" id="IPR014284">
    <property type="entry name" value="RNA_pol_sigma-70_dom"/>
</dbReference>
<dbReference type="PROSITE" id="PS00716">
    <property type="entry name" value="SIGMA70_2"/>
    <property type="match status" value="1"/>
</dbReference>
<dbReference type="InterPro" id="IPR000943">
    <property type="entry name" value="RNA_pol_sigma70"/>
</dbReference>
<dbReference type="Pfam" id="PF04539">
    <property type="entry name" value="Sigma70_r3"/>
    <property type="match status" value="1"/>
</dbReference>
<proteinExistence type="predicted"/>
<name>A0A6J4JK45_9CHLR</name>
<dbReference type="InterPro" id="IPR009042">
    <property type="entry name" value="RNA_pol_sigma70_r1_2"/>
</dbReference>
<dbReference type="Pfam" id="PF00140">
    <property type="entry name" value="Sigma70_r1_2"/>
    <property type="match status" value="1"/>
</dbReference>
<sequence>METDLSQLALHKIAVEDEEETALVASVTDSTAWEYGAAIPAVEADVTADQLDSAEALYMREVRRYTLLTAQQEVMLAETREVGEAAAERLRSLPPRHELRPELGPLAREGAAARRRLIECNLRLVVSVARKYAGRGMPLLDLIQEGNIGLDRAVTKYDPRTGYRFSTYAYWWIRQAVSRALADQGRVIRLPVHVVERLTAIARVTRELEQQDGRRPSARQIAERLGAPLAQVEEALRASRATLSLEKPLGLGGDSDDLTVGDALSDDIMLAPEAQASRSLLVDELECVLRELTPREQVVLKLRFGLGNGEADKEVGPAYTLAEIGDKLCMSRERVRQIESEALAKLRESPALRRLQSFLD</sequence>
<dbReference type="GO" id="GO:0006352">
    <property type="term" value="P:DNA-templated transcription initiation"/>
    <property type="evidence" value="ECO:0007669"/>
    <property type="project" value="InterPro"/>
</dbReference>
<dbReference type="Gene3D" id="1.10.601.10">
    <property type="entry name" value="RNA Polymerase Primary Sigma Factor"/>
    <property type="match status" value="1"/>
</dbReference>
<dbReference type="Pfam" id="PF04542">
    <property type="entry name" value="Sigma70_r2"/>
    <property type="match status" value="1"/>
</dbReference>
<evidence type="ECO:0000256" key="4">
    <source>
        <dbReference type="ARBA" id="ARBA00023163"/>
    </source>
</evidence>
<dbReference type="SUPFAM" id="SSF88946">
    <property type="entry name" value="Sigma2 domain of RNA polymerase sigma factors"/>
    <property type="match status" value="1"/>
</dbReference>
<accession>A0A6J4JK45</accession>
<evidence type="ECO:0000259" key="5">
    <source>
        <dbReference type="PROSITE" id="PS00716"/>
    </source>
</evidence>
<dbReference type="InterPro" id="IPR050239">
    <property type="entry name" value="Sigma-70_RNA_pol_init_factors"/>
</dbReference>
<dbReference type="PANTHER" id="PTHR30603">
    <property type="entry name" value="RNA POLYMERASE SIGMA FACTOR RPO"/>
    <property type="match status" value="1"/>
</dbReference>
<dbReference type="InterPro" id="IPR036388">
    <property type="entry name" value="WH-like_DNA-bd_sf"/>
</dbReference>
<dbReference type="PRINTS" id="PR00046">
    <property type="entry name" value="SIGMA70FCT"/>
</dbReference>
<reference evidence="6" key="1">
    <citation type="submission" date="2020-02" db="EMBL/GenBank/DDBJ databases">
        <authorList>
            <person name="Meier V. D."/>
        </authorList>
    </citation>
    <scope>NUCLEOTIDE SEQUENCE</scope>
    <source>
        <strain evidence="6">AVDCRST_MAG77</strain>
    </source>
</reference>
<dbReference type="PANTHER" id="PTHR30603:SF47">
    <property type="entry name" value="RNA POLYMERASE SIGMA FACTOR SIGD, CHLOROPLASTIC"/>
    <property type="match status" value="1"/>
</dbReference>
<dbReference type="InterPro" id="IPR013324">
    <property type="entry name" value="RNA_pol_sigma_r3/r4-like"/>
</dbReference>
<dbReference type="InterPro" id="IPR007624">
    <property type="entry name" value="RNA_pol_sigma70_r3"/>
</dbReference>
<keyword evidence="4" id="KW-0804">Transcription</keyword>
<keyword evidence="2" id="KW-0731">Sigma factor</keyword>
<evidence type="ECO:0000256" key="1">
    <source>
        <dbReference type="ARBA" id="ARBA00023015"/>
    </source>
</evidence>
<protein>
    <submittedName>
        <fullName evidence="6">RNA polymerase sigma factor RpoD</fullName>
    </submittedName>
</protein>
<dbReference type="InterPro" id="IPR007630">
    <property type="entry name" value="RNA_pol_sigma70_r4"/>
</dbReference>
<dbReference type="InterPro" id="IPR013325">
    <property type="entry name" value="RNA_pol_sigma_r2"/>
</dbReference>
<gene>
    <name evidence="6" type="ORF">AVDCRST_MAG77-3786</name>
</gene>
<dbReference type="GO" id="GO:0003677">
    <property type="term" value="F:DNA binding"/>
    <property type="evidence" value="ECO:0007669"/>
    <property type="project" value="UniProtKB-KW"/>
</dbReference>
<dbReference type="EMBL" id="CADCTC010000205">
    <property type="protein sequence ID" value="CAA9280361.1"/>
    <property type="molecule type" value="Genomic_DNA"/>
</dbReference>
<evidence type="ECO:0000313" key="6">
    <source>
        <dbReference type="EMBL" id="CAA9280361.1"/>
    </source>
</evidence>
<dbReference type="Pfam" id="PF04545">
    <property type="entry name" value="Sigma70_r4"/>
    <property type="match status" value="1"/>
</dbReference>